<feature type="transmembrane region" description="Helical" evidence="7">
    <location>
        <begin position="106"/>
        <end position="127"/>
    </location>
</feature>
<gene>
    <name evidence="8" type="ORF">SAMN06296416_101558</name>
</gene>
<feature type="transmembrane region" description="Helical" evidence="7">
    <location>
        <begin position="234"/>
        <end position="251"/>
    </location>
</feature>
<evidence type="ECO:0000256" key="1">
    <source>
        <dbReference type="ARBA" id="ARBA00004651"/>
    </source>
</evidence>
<keyword evidence="9" id="KW-1185">Reference proteome</keyword>
<feature type="transmembrane region" description="Helical" evidence="7">
    <location>
        <begin position="294"/>
        <end position="314"/>
    </location>
</feature>
<dbReference type="InterPro" id="IPR004630">
    <property type="entry name" value="UPF0324_YeiH-like"/>
</dbReference>
<keyword evidence="4 7" id="KW-0812">Transmembrane</keyword>
<feature type="transmembrane region" description="Helical" evidence="7">
    <location>
        <begin position="326"/>
        <end position="351"/>
    </location>
</feature>
<evidence type="ECO:0000256" key="2">
    <source>
        <dbReference type="ARBA" id="ARBA00007977"/>
    </source>
</evidence>
<dbReference type="GO" id="GO:0005886">
    <property type="term" value="C:plasma membrane"/>
    <property type="evidence" value="ECO:0007669"/>
    <property type="project" value="UniProtKB-SubCell"/>
</dbReference>
<keyword evidence="5 7" id="KW-1133">Transmembrane helix</keyword>
<sequence>MFRRATAVLLSPLAHGRQASFWRGLLLAGSIAALGLWLAELPRLRGWGLSALTLAIVLGMLAGNSFFPAIAKSTAAGVDFSRSRLLRLGIILYGFRITFQQIGEVGVAGLIIDAAMVASVFALAVTLGPRWLGVDRQTAMLIGAGSAICGAAAVMATEPVVRAPAHKVSVAVATVVVFGTVAMFLYPWLYPYLGMDAHAYGVYAGSTIHEVAQVIVAGNAVDQTAAASAVIEKMLRVMLLAPFLLLLGWALRRGRGRVAATGTPLAVPWFALGFIAVCGFNSLQLLPASWVEGIVRIDTALLAMAMAALGLRTHAGAIRQAGIRPLLLAAALFLFLLTGGWAVNVAVARWFQLAF</sequence>
<dbReference type="Pfam" id="PF03601">
    <property type="entry name" value="Cons_hypoth698"/>
    <property type="match status" value="1"/>
</dbReference>
<feature type="transmembrane region" description="Helical" evidence="7">
    <location>
        <begin position="20"/>
        <end position="39"/>
    </location>
</feature>
<evidence type="ECO:0000313" key="9">
    <source>
        <dbReference type="Proteomes" id="UP000219374"/>
    </source>
</evidence>
<evidence type="ECO:0000256" key="6">
    <source>
        <dbReference type="ARBA" id="ARBA00023136"/>
    </source>
</evidence>
<dbReference type="InterPro" id="IPR018383">
    <property type="entry name" value="UPF0324_pro"/>
</dbReference>
<dbReference type="AlphaFoldDB" id="A0A286CY44"/>
<keyword evidence="3" id="KW-1003">Cell membrane</keyword>
<feature type="transmembrane region" description="Helical" evidence="7">
    <location>
        <begin position="168"/>
        <end position="189"/>
    </location>
</feature>
<dbReference type="EMBL" id="OCND01000001">
    <property type="protein sequence ID" value="SOD51311.1"/>
    <property type="molecule type" value="Genomic_DNA"/>
</dbReference>
<dbReference type="Proteomes" id="UP000219374">
    <property type="component" value="Unassembled WGS sequence"/>
</dbReference>
<feature type="transmembrane region" description="Helical" evidence="7">
    <location>
        <begin position="139"/>
        <end position="156"/>
    </location>
</feature>
<dbReference type="OrthoDB" id="9805703at2"/>
<evidence type="ECO:0000256" key="4">
    <source>
        <dbReference type="ARBA" id="ARBA00022692"/>
    </source>
</evidence>
<feature type="transmembrane region" description="Helical" evidence="7">
    <location>
        <begin position="51"/>
        <end position="71"/>
    </location>
</feature>
<evidence type="ECO:0000256" key="7">
    <source>
        <dbReference type="SAM" id="Phobius"/>
    </source>
</evidence>
<comment type="similarity">
    <text evidence="2">Belongs to the UPF0324 family.</text>
</comment>
<keyword evidence="6 7" id="KW-0472">Membrane</keyword>
<evidence type="ECO:0000256" key="5">
    <source>
        <dbReference type="ARBA" id="ARBA00022989"/>
    </source>
</evidence>
<reference evidence="8 9" key="1">
    <citation type="submission" date="2017-09" db="EMBL/GenBank/DDBJ databases">
        <authorList>
            <person name="Ehlers B."/>
            <person name="Leendertz F.H."/>
        </authorList>
    </citation>
    <scope>NUCLEOTIDE SEQUENCE [LARGE SCALE GENOMIC DNA]</scope>
    <source>
        <strain evidence="8 9">CGMCC 1.10978</strain>
    </source>
</reference>
<dbReference type="RefSeq" id="WP_097120339.1">
    <property type="nucleotide sequence ID" value="NZ_OCND01000001.1"/>
</dbReference>
<protein>
    <submittedName>
        <fullName evidence="8">Conserved hypothetical integral membrane protein</fullName>
    </submittedName>
</protein>
<dbReference type="PANTHER" id="PTHR30106:SF2">
    <property type="entry name" value="UPF0324 INNER MEMBRANE PROTEIN YEIH"/>
    <property type="match status" value="1"/>
</dbReference>
<dbReference type="NCBIfam" id="TIGR00698">
    <property type="entry name" value="YeiH family putative sulfate export transporter"/>
    <property type="match status" value="1"/>
</dbReference>
<proteinExistence type="inferred from homology"/>
<accession>A0A286CY44</accession>
<dbReference type="PANTHER" id="PTHR30106">
    <property type="entry name" value="INNER MEMBRANE PROTEIN YEIH-RELATED"/>
    <property type="match status" value="1"/>
</dbReference>
<name>A0A286CY44_9GAMM</name>
<evidence type="ECO:0000256" key="3">
    <source>
        <dbReference type="ARBA" id="ARBA00022475"/>
    </source>
</evidence>
<evidence type="ECO:0000313" key="8">
    <source>
        <dbReference type="EMBL" id="SOD51311.1"/>
    </source>
</evidence>
<comment type="subcellular location">
    <subcellularLocation>
        <location evidence="1">Cell membrane</location>
        <topology evidence="1">Multi-pass membrane protein</topology>
    </subcellularLocation>
</comment>
<organism evidence="8 9">
    <name type="scientific">Pseudoxanthomonas wuyuanensis</name>
    <dbReference type="NCBI Taxonomy" id="1073196"/>
    <lineage>
        <taxon>Bacteria</taxon>
        <taxon>Pseudomonadati</taxon>
        <taxon>Pseudomonadota</taxon>
        <taxon>Gammaproteobacteria</taxon>
        <taxon>Lysobacterales</taxon>
        <taxon>Lysobacteraceae</taxon>
        <taxon>Pseudoxanthomonas</taxon>
    </lineage>
</organism>
<feature type="transmembrane region" description="Helical" evidence="7">
    <location>
        <begin position="263"/>
        <end position="282"/>
    </location>
</feature>